<dbReference type="EMBL" id="GBRH01198333">
    <property type="protein sequence ID" value="JAD99562.1"/>
    <property type="molecule type" value="Transcribed_RNA"/>
</dbReference>
<reference evidence="1" key="2">
    <citation type="journal article" date="2015" name="Data Brief">
        <title>Shoot transcriptome of the giant reed, Arundo donax.</title>
        <authorList>
            <person name="Barrero R.A."/>
            <person name="Guerrero F.D."/>
            <person name="Moolhuijzen P."/>
            <person name="Goolsby J.A."/>
            <person name="Tidwell J."/>
            <person name="Bellgard S.E."/>
            <person name="Bellgard M.I."/>
        </authorList>
    </citation>
    <scope>NUCLEOTIDE SEQUENCE</scope>
    <source>
        <tissue evidence="1">Shoot tissue taken approximately 20 cm above the soil surface</tissue>
    </source>
</reference>
<organism evidence="1">
    <name type="scientific">Arundo donax</name>
    <name type="common">Giant reed</name>
    <name type="synonym">Donax arundinaceus</name>
    <dbReference type="NCBI Taxonomy" id="35708"/>
    <lineage>
        <taxon>Eukaryota</taxon>
        <taxon>Viridiplantae</taxon>
        <taxon>Streptophyta</taxon>
        <taxon>Embryophyta</taxon>
        <taxon>Tracheophyta</taxon>
        <taxon>Spermatophyta</taxon>
        <taxon>Magnoliopsida</taxon>
        <taxon>Liliopsida</taxon>
        <taxon>Poales</taxon>
        <taxon>Poaceae</taxon>
        <taxon>PACMAD clade</taxon>
        <taxon>Arundinoideae</taxon>
        <taxon>Arundineae</taxon>
        <taxon>Arundo</taxon>
    </lineage>
</organism>
<evidence type="ECO:0000313" key="1">
    <source>
        <dbReference type="EMBL" id="JAD99562.1"/>
    </source>
</evidence>
<accession>A0A0A9EU69</accession>
<proteinExistence type="predicted"/>
<reference evidence="1" key="1">
    <citation type="submission" date="2014-09" db="EMBL/GenBank/DDBJ databases">
        <authorList>
            <person name="Magalhaes I.L.F."/>
            <person name="Oliveira U."/>
            <person name="Santos F.R."/>
            <person name="Vidigal T.H.D.A."/>
            <person name="Brescovit A.D."/>
            <person name="Santos A.J."/>
        </authorList>
    </citation>
    <scope>NUCLEOTIDE SEQUENCE</scope>
    <source>
        <tissue evidence="1">Shoot tissue taken approximately 20 cm above the soil surface</tissue>
    </source>
</reference>
<sequence length="14" mass="1728">MYQYLLLRIAARNC</sequence>
<protein>
    <submittedName>
        <fullName evidence="1">Uncharacterized protein</fullName>
    </submittedName>
</protein>
<name>A0A0A9EU69_ARUDO</name>